<evidence type="ECO:0000259" key="2">
    <source>
        <dbReference type="Pfam" id="PF13635"/>
    </source>
</evidence>
<dbReference type="InterPro" id="IPR025420">
    <property type="entry name" value="DUF4143"/>
</dbReference>
<dbReference type="Pfam" id="PF13635">
    <property type="entry name" value="DUF4143"/>
    <property type="match status" value="1"/>
</dbReference>
<accession>A0A7I8DR44</accession>
<protein>
    <submittedName>
        <fullName evidence="3">ATPase</fullName>
    </submittedName>
</protein>
<reference evidence="3 4" key="1">
    <citation type="submission" date="2020-08" db="EMBL/GenBank/DDBJ databases">
        <title>Draft genome sequencing of an Anaerocolumna strain isolated from anoxic soil subjected to BSD treatment.</title>
        <authorList>
            <person name="Uek A."/>
            <person name="Tonouchi A."/>
        </authorList>
    </citation>
    <scope>NUCLEOTIDE SEQUENCE [LARGE SCALE GENOMIC DNA]</scope>
    <source>
        <strain evidence="3 4">CTTW</strain>
    </source>
</reference>
<dbReference type="PANTHER" id="PTHR33295:SF7">
    <property type="entry name" value="ATPASE"/>
    <property type="match status" value="1"/>
</dbReference>
<dbReference type="AlphaFoldDB" id="A0A7I8DR44"/>
<dbReference type="PANTHER" id="PTHR33295">
    <property type="entry name" value="ATPASE"/>
    <property type="match status" value="1"/>
</dbReference>
<reference evidence="3 4" key="2">
    <citation type="submission" date="2020-08" db="EMBL/GenBank/DDBJ databases">
        <authorList>
            <person name="Ueki A."/>
            <person name="Tonouchi A."/>
        </authorList>
    </citation>
    <scope>NUCLEOTIDE SEQUENCE [LARGE SCALE GENOMIC DNA]</scope>
    <source>
        <strain evidence="3 4">CTTW</strain>
    </source>
</reference>
<dbReference type="Gene3D" id="3.40.50.300">
    <property type="entry name" value="P-loop containing nucleotide triphosphate hydrolases"/>
    <property type="match status" value="1"/>
</dbReference>
<sequence>MKRKIIAYLESWRSSLQKKPFLLTGAKSTGKTYLALAFAHNFYESYVYWNFENYPVNTESLLQAGKDDLAAFFSCIQTGSRVMDPSGGNEVYQKNIVILDEIFLCSKVKSIISKIMELYPDSDIMTVSSIIPDVSEDCMDYREEDFKIGKLYPMDFEEFLMATGNEWYIEVIKEEFRSSKSIPEIVHSELLELLEEYLTVGGLPQAVNEYITSGCKDNITEIHRNILYSYLFEIGTRRNDGCALKVKQILYSLPEQLSKKNKKFQYNLIRQGATEGLFLEGHTYIKNTWFGIYNNKLTDDEIENRQTAHQKNVATKIYLFDVGLYHSLSNLTGIEKDKEFREGLLETYVAEALAASGIEFGYWETASGSCSLFLLNKIPEELLLYSSNLEEGYSPDDNHPNGFYLLEVREKSGNRSKVLNSFREKHPYSQPAIRLTADKTDDGKKPDNIQVLSLYSIFCLSEMA</sequence>
<evidence type="ECO:0000259" key="1">
    <source>
        <dbReference type="Pfam" id="PF13173"/>
    </source>
</evidence>
<dbReference type="Pfam" id="PF13173">
    <property type="entry name" value="AAA_14"/>
    <property type="match status" value="1"/>
</dbReference>
<dbReference type="EMBL" id="AP023368">
    <property type="protein sequence ID" value="BCJ99731.1"/>
    <property type="molecule type" value="Genomic_DNA"/>
</dbReference>
<dbReference type="CDD" id="cd00009">
    <property type="entry name" value="AAA"/>
    <property type="match status" value="1"/>
</dbReference>
<gene>
    <name evidence="3" type="ORF">bsdcttw_27720</name>
</gene>
<dbReference type="Proteomes" id="UP000515703">
    <property type="component" value="Chromosome"/>
</dbReference>
<dbReference type="RefSeq" id="WP_185255469.1">
    <property type="nucleotide sequence ID" value="NZ_AP023368.1"/>
</dbReference>
<evidence type="ECO:0000313" key="4">
    <source>
        <dbReference type="Proteomes" id="UP000515703"/>
    </source>
</evidence>
<dbReference type="InterPro" id="IPR027417">
    <property type="entry name" value="P-loop_NTPase"/>
</dbReference>
<dbReference type="KEGG" id="acht:bsdcttw_27720"/>
<proteinExistence type="predicted"/>
<keyword evidence="4" id="KW-1185">Reference proteome</keyword>
<organism evidence="3 4">
    <name type="scientific">Anaerocolumna chitinilytica</name>
    <dbReference type="NCBI Taxonomy" id="1727145"/>
    <lineage>
        <taxon>Bacteria</taxon>
        <taxon>Bacillati</taxon>
        <taxon>Bacillota</taxon>
        <taxon>Clostridia</taxon>
        <taxon>Lachnospirales</taxon>
        <taxon>Lachnospiraceae</taxon>
        <taxon>Anaerocolumna</taxon>
    </lineage>
</organism>
<feature type="domain" description="DUF4143" evidence="2">
    <location>
        <begin position="244"/>
        <end position="368"/>
    </location>
</feature>
<dbReference type="InterPro" id="IPR041682">
    <property type="entry name" value="AAA_14"/>
</dbReference>
<name>A0A7I8DR44_9FIRM</name>
<feature type="domain" description="AAA" evidence="1">
    <location>
        <begin position="18"/>
        <end position="160"/>
    </location>
</feature>
<dbReference type="SUPFAM" id="SSF52540">
    <property type="entry name" value="P-loop containing nucleoside triphosphate hydrolases"/>
    <property type="match status" value="1"/>
</dbReference>
<evidence type="ECO:0000313" key="3">
    <source>
        <dbReference type="EMBL" id="BCJ99731.1"/>
    </source>
</evidence>